<feature type="region of interest" description="Disordered" evidence="1">
    <location>
        <begin position="1"/>
        <end position="63"/>
    </location>
</feature>
<protein>
    <submittedName>
        <fullName evidence="2">Uncharacterized protein</fullName>
    </submittedName>
</protein>
<dbReference type="AlphaFoldDB" id="A0A822YDN2"/>
<feature type="compositionally biased region" description="Basic and acidic residues" evidence="1">
    <location>
        <begin position="164"/>
        <end position="176"/>
    </location>
</feature>
<reference evidence="2 3" key="1">
    <citation type="journal article" date="2020" name="Mol. Biol. Evol.">
        <title>Distinct Expression and Methylation Patterns for Genes with Different Fates following a Single Whole-Genome Duplication in Flowering Plants.</title>
        <authorList>
            <person name="Shi T."/>
            <person name="Rahmani R.S."/>
            <person name="Gugger P.F."/>
            <person name="Wang M."/>
            <person name="Li H."/>
            <person name="Zhang Y."/>
            <person name="Li Z."/>
            <person name="Wang Q."/>
            <person name="Van de Peer Y."/>
            <person name="Marchal K."/>
            <person name="Chen J."/>
        </authorList>
    </citation>
    <scope>NUCLEOTIDE SEQUENCE [LARGE SCALE GENOMIC DNA]</scope>
    <source>
        <tissue evidence="2">Leaf</tissue>
    </source>
</reference>
<gene>
    <name evidence="2" type="ORF">HUJ06_009438</name>
</gene>
<dbReference type="EMBL" id="DUZY01000003">
    <property type="protein sequence ID" value="DAD30587.1"/>
    <property type="molecule type" value="Genomic_DNA"/>
</dbReference>
<sequence>MRGMGNFRVGNGCNGETAPTTGWLKGQISFSSGTHSSSGPMPQIAEEGIGGSSSDDGSFGNSNAGNRGYIPGFSIGSWDNSALVSENLTGLKRLRDINGGNQEVFADWNGEAGHRPPMLAHHFSLPKTSTEMAALEKFLQFQDSVPCKVRAKRGCATHPRKHSRQGESKQERDDLLTTRTPNRSSKCRREKPIWLRARLHSFGACSRASTPLRAIYLCRASSCCCCSSVTEKKQKVPWEREKEAQESESLQQTDEYILKKQFGKA</sequence>
<keyword evidence="3" id="KW-1185">Reference proteome</keyword>
<feature type="compositionally biased region" description="Low complexity" evidence="1">
    <location>
        <begin position="29"/>
        <end position="63"/>
    </location>
</feature>
<accession>A0A822YDN2</accession>
<name>A0A822YDN2_NELNU</name>
<comment type="caution">
    <text evidence="2">The sequence shown here is derived from an EMBL/GenBank/DDBJ whole genome shotgun (WGS) entry which is preliminary data.</text>
</comment>
<evidence type="ECO:0000256" key="1">
    <source>
        <dbReference type="SAM" id="MobiDB-lite"/>
    </source>
</evidence>
<feature type="region of interest" description="Disordered" evidence="1">
    <location>
        <begin position="155"/>
        <end position="184"/>
    </location>
</feature>
<evidence type="ECO:0000313" key="3">
    <source>
        <dbReference type="Proteomes" id="UP000607653"/>
    </source>
</evidence>
<dbReference type="Proteomes" id="UP000607653">
    <property type="component" value="Unassembled WGS sequence"/>
</dbReference>
<evidence type="ECO:0000313" key="2">
    <source>
        <dbReference type="EMBL" id="DAD30587.1"/>
    </source>
</evidence>
<proteinExistence type="predicted"/>
<organism evidence="2 3">
    <name type="scientific">Nelumbo nucifera</name>
    <name type="common">Sacred lotus</name>
    <dbReference type="NCBI Taxonomy" id="4432"/>
    <lineage>
        <taxon>Eukaryota</taxon>
        <taxon>Viridiplantae</taxon>
        <taxon>Streptophyta</taxon>
        <taxon>Embryophyta</taxon>
        <taxon>Tracheophyta</taxon>
        <taxon>Spermatophyta</taxon>
        <taxon>Magnoliopsida</taxon>
        <taxon>Proteales</taxon>
        <taxon>Nelumbonaceae</taxon>
        <taxon>Nelumbo</taxon>
    </lineage>
</organism>